<dbReference type="Pfam" id="PF12668">
    <property type="entry name" value="DUF3791"/>
    <property type="match status" value="1"/>
</dbReference>
<reference evidence="1 2" key="1">
    <citation type="submission" date="2017-05" db="EMBL/GenBank/DDBJ databases">
        <title>whole genome sequence of Prevotella melaninogenica GAI 07411.</title>
        <authorList>
            <person name="Kondo Y."/>
            <person name="Hoshino T."/>
        </authorList>
    </citation>
    <scope>NUCLEOTIDE SEQUENCE [LARGE SCALE GENOMIC DNA]</scope>
    <source>
        <strain evidence="1 2">GAI 07411</strain>
    </source>
</reference>
<evidence type="ECO:0008006" key="3">
    <source>
        <dbReference type="Google" id="ProtNLM"/>
    </source>
</evidence>
<name>A0A250KJP1_9BACT</name>
<gene>
    <name evidence="1" type="ORF">PMEL_200466</name>
</gene>
<dbReference type="Proteomes" id="UP000267517">
    <property type="component" value="Chromosome II"/>
</dbReference>
<accession>A0A250KJP1</accession>
<evidence type="ECO:0000313" key="2">
    <source>
        <dbReference type="Proteomes" id="UP000267517"/>
    </source>
</evidence>
<dbReference type="EMBL" id="AP018050">
    <property type="protein sequence ID" value="BBA29939.1"/>
    <property type="molecule type" value="Genomic_DNA"/>
</dbReference>
<sequence>MFLFIYYLYICPTYKLIVSKFSNDMDKKTLEFVTYCIGKLSVMLKLPQQEVYRRLKTSGILDEYIVPSYDVLHTFGSRYLMEDLTDYMREKGVL</sequence>
<dbReference type="AlphaFoldDB" id="A0A250KJP1"/>
<organism evidence="1 2">
    <name type="scientific">Prevotella melaninogenica</name>
    <dbReference type="NCBI Taxonomy" id="28132"/>
    <lineage>
        <taxon>Bacteria</taxon>
        <taxon>Pseudomonadati</taxon>
        <taxon>Bacteroidota</taxon>
        <taxon>Bacteroidia</taxon>
        <taxon>Bacteroidales</taxon>
        <taxon>Prevotellaceae</taxon>
        <taxon>Prevotella</taxon>
    </lineage>
</organism>
<dbReference type="InterPro" id="IPR024269">
    <property type="entry name" value="DUF3791"/>
</dbReference>
<proteinExistence type="predicted"/>
<evidence type="ECO:0000313" key="1">
    <source>
        <dbReference type="EMBL" id="BBA29939.1"/>
    </source>
</evidence>
<protein>
    <recommendedName>
        <fullName evidence="3">DUF3791 domain-containing protein</fullName>
    </recommendedName>
</protein>